<evidence type="ECO:0000313" key="1">
    <source>
        <dbReference type="EMBL" id="MBB3094298.1"/>
    </source>
</evidence>
<proteinExistence type="predicted"/>
<dbReference type="Gene3D" id="3.90.1200.10">
    <property type="match status" value="1"/>
</dbReference>
<keyword evidence="2" id="KW-1185">Reference proteome</keyword>
<keyword evidence="1" id="KW-0418">Kinase</keyword>
<dbReference type="RefSeq" id="WP_183218593.1">
    <property type="nucleotide sequence ID" value="NZ_BMPW01000008.1"/>
</dbReference>
<evidence type="ECO:0000313" key="2">
    <source>
        <dbReference type="Proteomes" id="UP000590749"/>
    </source>
</evidence>
<reference evidence="1 2" key="1">
    <citation type="submission" date="2020-08" db="EMBL/GenBank/DDBJ databases">
        <title>Genomic Encyclopedia of Type Strains, Phase III (KMG-III): the genomes of soil and plant-associated and newly described type strains.</title>
        <authorList>
            <person name="Whitman W."/>
        </authorList>
    </citation>
    <scope>NUCLEOTIDE SEQUENCE [LARGE SCALE GENOMIC DNA]</scope>
    <source>
        <strain evidence="1 2">CECT 3287</strain>
    </source>
</reference>
<dbReference type="GO" id="GO:0016301">
    <property type="term" value="F:kinase activity"/>
    <property type="evidence" value="ECO:0007669"/>
    <property type="project" value="UniProtKB-KW"/>
</dbReference>
<gene>
    <name evidence="1" type="ORF">FHR83_001950</name>
</gene>
<dbReference type="Proteomes" id="UP000590749">
    <property type="component" value="Unassembled WGS sequence"/>
</dbReference>
<dbReference type="SUPFAM" id="SSF56112">
    <property type="entry name" value="Protein kinase-like (PK-like)"/>
    <property type="match status" value="1"/>
</dbReference>
<comment type="caution">
    <text evidence="1">The sequence shown here is derived from an EMBL/GenBank/DDBJ whole genome shotgun (WGS) entry which is preliminary data.</text>
</comment>
<organism evidence="1 2">
    <name type="scientific">Actinoplanes campanulatus</name>
    <dbReference type="NCBI Taxonomy" id="113559"/>
    <lineage>
        <taxon>Bacteria</taxon>
        <taxon>Bacillati</taxon>
        <taxon>Actinomycetota</taxon>
        <taxon>Actinomycetes</taxon>
        <taxon>Micromonosporales</taxon>
        <taxon>Micromonosporaceae</taxon>
        <taxon>Actinoplanes</taxon>
    </lineage>
</organism>
<dbReference type="AlphaFoldDB" id="A0A7W5FDB6"/>
<protein>
    <submittedName>
        <fullName evidence="1">Aminoglycoside phosphotransferase (APT) family kinase protein</fullName>
    </submittedName>
</protein>
<dbReference type="EMBL" id="JACHXF010000003">
    <property type="protein sequence ID" value="MBB3094298.1"/>
    <property type="molecule type" value="Genomic_DNA"/>
</dbReference>
<sequence length="346" mass="37795">MTVLQHQRSSGPGRMVTSGQASPAVSLWARDVLAAAVPALAGGLDRVVMLRDGHRRLALVELRDGRWLALKRYGDSQGAWTRQWLQRLTEAGFAPPARFAVTPARGWSGIHHTLVTDVARGHAWAHWLRAPAAGRAAAVAAADWLIRLQSLSVTLPDRTDYRAEAQLRRQAGRLADRYPDHATRLLRVAETTHRRLHDDRQAAGPALVPSHGDLHPENLHLTPGGSPTVTAIDVDTAGLRRPSYDVGYALAQLLVASWMRTGSFRPGAGAGMAFWRRWTAHDGAGADAVPAEVARTLMQSLHFELIIYRTARTDLLDRWLDIAEAVLADGLCAAFHTLTTVQEPVP</sequence>
<dbReference type="InterPro" id="IPR011009">
    <property type="entry name" value="Kinase-like_dom_sf"/>
</dbReference>
<keyword evidence="1" id="KW-0808">Transferase</keyword>
<name>A0A7W5FDB6_9ACTN</name>
<accession>A0A7W5FDB6</accession>